<reference evidence="2" key="1">
    <citation type="submission" date="2020-06" db="EMBL/GenBank/DDBJ databases">
        <title>Haloterrigena sp. nov., an extremely halophilic archaeon isolated from a saline sediment.</title>
        <authorList>
            <person name="Liu B.-B."/>
        </authorList>
    </citation>
    <scope>NUCLEOTIDE SEQUENCE</scope>
    <source>
        <strain evidence="2">SYSU A121-1</strain>
    </source>
</reference>
<accession>A0A8J8GQL9</accession>
<evidence type="ECO:0000313" key="3">
    <source>
        <dbReference type="Proteomes" id="UP000728647"/>
    </source>
</evidence>
<dbReference type="EMBL" id="JABURA010000001">
    <property type="protein sequence ID" value="NUB92207.1"/>
    <property type="molecule type" value="Genomic_DNA"/>
</dbReference>
<dbReference type="SMART" id="SM00966">
    <property type="entry name" value="SpoVT_AbrB"/>
    <property type="match status" value="1"/>
</dbReference>
<organism evidence="2 3">
    <name type="scientific">Haloterrigena gelatinilytica</name>
    <dbReference type="NCBI Taxonomy" id="2741724"/>
    <lineage>
        <taxon>Archaea</taxon>
        <taxon>Methanobacteriati</taxon>
        <taxon>Methanobacteriota</taxon>
        <taxon>Stenosarchaea group</taxon>
        <taxon>Halobacteria</taxon>
        <taxon>Halobacteriales</taxon>
        <taxon>Natrialbaceae</taxon>
        <taxon>Haloterrigena</taxon>
    </lineage>
</organism>
<keyword evidence="2" id="KW-0238">DNA-binding</keyword>
<feature type="domain" description="SpoVT-AbrB" evidence="1">
    <location>
        <begin position="23"/>
        <end position="64"/>
    </location>
</feature>
<proteinExistence type="predicted"/>
<dbReference type="InterPro" id="IPR037914">
    <property type="entry name" value="SpoVT-AbrB_sf"/>
</dbReference>
<name>A0A8J8GQL9_9EURY</name>
<evidence type="ECO:0000313" key="2">
    <source>
        <dbReference type="EMBL" id="NUB92207.1"/>
    </source>
</evidence>
<dbReference type="AlphaFoldDB" id="A0A8J8GQL9"/>
<comment type="caution">
    <text evidence="2">The sequence shown here is derived from an EMBL/GenBank/DDBJ whole genome shotgun (WGS) entry which is preliminary data.</text>
</comment>
<sequence>MGISIYRGTFLFLPTIHRGMSDVALDDRGRLTLPKEVRERYGDRYHVVQLPDGIKLVPVADDPLEALRDEFAGVEKSADKLREEAREAALDEAGR</sequence>
<dbReference type="InterPro" id="IPR007159">
    <property type="entry name" value="SpoVT-AbrB_dom"/>
</dbReference>
<dbReference type="SUPFAM" id="SSF89447">
    <property type="entry name" value="AbrB/MazE/MraZ-like"/>
    <property type="match status" value="1"/>
</dbReference>
<gene>
    <name evidence="2" type="ORF">HT576_14400</name>
</gene>
<protein>
    <submittedName>
        <fullName evidence="2">AbrB/MazE/SpoVT family DNA-binding domain-containing protein</fullName>
    </submittedName>
</protein>
<dbReference type="GO" id="GO:0003677">
    <property type="term" value="F:DNA binding"/>
    <property type="evidence" value="ECO:0007669"/>
    <property type="project" value="UniProtKB-KW"/>
</dbReference>
<dbReference type="Proteomes" id="UP000728647">
    <property type="component" value="Unassembled WGS sequence"/>
</dbReference>
<evidence type="ECO:0000259" key="1">
    <source>
        <dbReference type="SMART" id="SM00966"/>
    </source>
</evidence>